<dbReference type="SFLD" id="SFLDG01018">
    <property type="entry name" value="Squalene/Phytoene_Synthase_Lik"/>
    <property type="match status" value="1"/>
</dbReference>
<evidence type="ECO:0000313" key="1">
    <source>
        <dbReference type="EMBL" id="KAA9339894.1"/>
    </source>
</evidence>
<accession>A0A7L5A5A3</accession>
<dbReference type="InterPro" id="IPR008949">
    <property type="entry name" value="Isoprenoid_synthase_dom_sf"/>
</dbReference>
<dbReference type="InterPro" id="IPR044843">
    <property type="entry name" value="Trans_IPPS_bact-type"/>
</dbReference>
<dbReference type="GO" id="GO:0051996">
    <property type="term" value="F:squalene synthase [NAD(P)H] activity"/>
    <property type="evidence" value="ECO:0007669"/>
    <property type="project" value="InterPro"/>
</dbReference>
<dbReference type="GO" id="GO:0016117">
    <property type="term" value="P:carotenoid biosynthetic process"/>
    <property type="evidence" value="ECO:0007669"/>
    <property type="project" value="UniProtKB-ARBA"/>
</dbReference>
<protein>
    <submittedName>
        <fullName evidence="1">Phytoene/squalene synthase family protein</fullName>
    </submittedName>
</protein>
<dbReference type="GO" id="GO:0004311">
    <property type="term" value="F:geranylgeranyl diphosphate synthase activity"/>
    <property type="evidence" value="ECO:0007669"/>
    <property type="project" value="InterPro"/>
</dbReference>
<dbReference type="PROSITE" id="PS01045">
    <property type="entry name" value="SQUALEN_PHYTOEN_SYN_2"/>
    <property type="match status" value="1"/>
</dbReference>
<comment type="caution">
    <text evidence="1">The sequence shown here is derived from an EMBL/GenBank/DDBJ whole genome shotgun (WGS) entry which is preliminary data.</text>
</comment>
<dbReference type="CDD" id="cd00683">
    <property type="entry name" value="Trans_IPPS_HH"/>
    <property type="match status" value="1"/>
</dbReference>
<dbReference type="SFLD" id="SFLDG01212">
    <property type="entry name" value="Phytoene_synthase_like"/>
    <property type="match status" value="1"/>
</dbReference>
<dbReference type="Proteomes" id="UP000326380">
    <property type="component" value="Unassembled WGS sequence"/>
</dbReference>
<dbReference type="AlphaFoldDB" id="A0A7L5A5A3"/>
<dbReference type="SUPFAM" id="SSF48576">
    <property type="entry name" value="Terpenoid synthases"/>
    <property type="match status" value="1"/>
</dbReference>
<dbReference type="Pfam" id="PF00494">
    <property type="entry name" value="SQS_PSY"/>
    <property type="match status" value="1"/>
</dbReference>
<dbReference type="InterPro" id="IPR033904">
    <property type="entry name" value="Trans_IPPS_HH"/>
</dbReference>
<proteinExistence type="predicted"/>
<dbReference type="PANTHER" id="PTHR31480">
    <property type="entry name" value="BIFUNCTIONAL LYCOPENE CYCLASE/PHYTOENE SYNTHASE"/>
    <property type="match status" value="1"/>
</dbReference>
<sequence length="285" mass="33447">MPPPVVDHVALFNQTSLACSKLITQRYSTSFTLGIRTLDERFHPAIYAVYGFVRWADEIVDTFHDRDRATLLREFRDETYRALDEQFSMNPVLHAFQLAVHRYGIDREFIEAFLHSMAMDLEDIEYDQQLYNEYIYGSAEVVGLMCLRVFCEGDEQQFEQLREPARRLGAAFQKINFLRDLRSDYEERGRVYFPGLSYAQFDDAAKRRIEDDIRADFQAGYEGICQLPRTAKLGVYLAYVYYLKLFDTIRQLPASRILAGRVRVPDNTKLLLLVGSYFRYRLRTI</sequence>
<dbReference type="SFLD" id="SFLDS00005">
    <property type="entry name" value="Isoprenoid_Synthase_Type_I"/>
    <property type="match status" value="1"/>
</dbReference>
<gene>
    <name evidence="1" type="ORF">F0P96_00210</name>
</gene>
<dbReference type="InterPro" id="IPR019845">
    <property type="entry name" value="Squalene/phytoene_synthase_CS"/>
</dbReference>
<reference evidence="1 2" key="1">
    <citation type="submission" date="2019-09" db="EMBL/GenBank/DDBJ databases">
        <title>Genome sequence of Hymenobacter sp. M3.</title>
        <authorList>
            <person name="Srinivasan S."/>
        </authorList>
    </citation>
    <scope>NUCLEOTIDE SEQUENCE [LARGE SCALE GENOMIC DNA]</scope>
    <source>
        <strain evidence="1 2">M3</strain>
    </source>
</reference>
<name>A0A7L5A5A3_9BACT</name>
<keyword evidence="2" id="KW-1185">Reference proteome</keyword>
<dbReference type="EMBL" id="VTWU01000001">
    <property type="protein sequence ID" value="KAA9339894.1"/>
    <property type="molecule type" value="Genomic_DNA"/>
</dbReference>
<dbReference type="InterPro" id="IPR002060">
    <property type="entry name" value="Squ/phyt_synthse"/>
</dbReference>
<dbReference type="Gene3D" id="1.10.600.10">
    <property type="entry name" value="Farnesyl Diphosphate Synthase"/>
    <property type="match status" value="1"/>
</dbReference>
<organism evidence="1 2">
    <name type="scientific">Hymenobacter busanensis</name>
    <dbReference type="NCBI Taxonomy" id="2607656"/>
    <lineage>
        <taxon>Bacteria</taxon>
        <taxon>Pseudomonadati</taxon>
        <taxon>Bacteroidota</taxon>
        <taxon>Cytophagia</taxon>
        <taxon>Cytophagales</taxon>
        <taxon>Hymenobacteraceae</taxon>
        <taxon>Hymenobacter</taxon>
    </lineage>
</organism>
<evidence type="ECO:0000313" key="2">
    <source>
        <dbReference type="Proteomes" id="UP000326380"/>
    </source>
</evidence>